<feature type="region of interest" description="Disordered" evidence="1">
    <location>
        <begin position="82"/>
        <end position="102"/>
    </location>
</feature>
<keyword evidence="3" id="KW-1185">Reference proteome</keyword>
<name>A0A2M9WCV8_9GAMM</name>
<sequence length="102" mass="11074">MRDIYHLISGTDFRSMSDSDLIMAADQYDAAAIGITSALSLIGNLIFEADCSGEYSGDEAKRDLALAGSALRNLPRLQQALLSNADHARTEQSKRENKGARK</sequence>
<comment type="caution">
    <text evidence="2">The sequence shown here is derived from an EMBL/GenBank/DDBJ whole genome shotgun (WGS) entry which is preliminary data.</text>
</comment>
<dbReference type="AlphaFoldDB" id="A0A2M9WCV8"/>
<evidence type="ECO:0000256" key="1">
    <source>
        <dbReference type="SAM" id="MobiDB-lite"/>
    </source>
</evidence>
<dbReference type="EMBL" id="PIQI01000017">
    <property type="protein sequence ID" value="PJZ05357.1"/>
    <property type="molecule type" value="Genomic_DNA"/>
</dbReference>
<gene>
    <name evidence="2" type="ORF">PRCB_11755</name>
</gene>
<organism evidence="2 3">
    <name type="scientific">Pantoea rodasii</name>
    <dbReference type="NCBI Taxonomy" id="1076549"/>
    <lineage>
        <taxon>Bacteria</taxon>
        <taxon>Pseudomonadati</taxon>
        <taxon>Pseudomonadota</taxon>
        <taxon>Gammaproteobacteria</taxon>
        <taxon>Enterobacterales</taxon>
        <taxon>Erwiniaceae</taxon>
        <taxon>Pantoea</taxon>
    </lineage>
</organism>
<protein>
    <submittedName>
        <fullName evidence="2">Uncharacterized protein</fullName>
    </submittedName>
</protein>
<evidence type="ECO:0000313" key="2">
    <source>
        <dbReference type="EMBL" id="PJZ05357.1"/>
    </source>
</evidence>
<dbReference type="RefSeq" id="WP_100701864.1">
    <property type="nucleotide sequence ID" value="NZ_MLFP01000034.1"/>
</dbReference>
<feature type="compositionally biased region" description="Basic and acidic residues" evidence="1">
    <location>
        <begin position="86"/>
        <end position="102"/>
    </location>
</feature>
<dbReference type="STRING" id="1076549.HA45_22125"/>
<dbReference type="OrthoDB" id="6638591at2"/>
<proteinExistence type="predicted"/>
<evidence type="ECO:0000313" key="3">
    <source>
        <dbReference type="Proteomes" id="UP000232062"/>
    </source>
</evidence>
<dbReference type="Proteomes" id="UP000232062">
    <property type="component" value="Unassembled WGS sequence"/>
</dbReference>
<reference evidence="2 3" key="1">
    <citation type="submission" date="2017-11" db="EMBL/GenBank/DDBJ databases">
        <title>The genome sequence of Pantoea rodasii DSM 26611.</title>
        <authorList>
            <person name="Gao J."/>
            <person name="Mao X."/>
            <person name="Sun J."/>
        </authorList>
    </citation>
    <scope>NUCLEOTIDE SEQUENCE [LARGE SCALE GENOMIC DNA]</scope>
    <source>
        <strain evidence="2 3">DSM 26611</strain>
    </source>
</reference>
<accession>A0A2M9WCV8</accession>